<dbReference type="AlphaFoldDB" id="A0A6A4LTR9"/>
<feature type="compositionally biased region" description="Basic and acidic residues" evidence="1">
    <location>
        <begin position="11"/>
        <end position="20"/>
    </location>
</feature>
<dbReference type="OrthoDB" id="1714703at2759"/>
<sequence length="178" mass="17389">MKALQLPLKNSAEDENKKDGVAPTPHHALHSSSSILAKSPPLDQQEDQNVGDRRSQGLDVSKSMKVASGGVAVVDKRGGGGGGGGGHGGGGHGGGGHGGGGHDGSSARSAGGSNGDTTGKGSNRGYAAVVPLFAAGAGAHHVNNRPAHHGNNGGTTTYIGLPFLASGVLISLFVAQPI</sequence>
<evidence type="ECO:0000313" key="3">
    <source>
        <dbReference type="Proteomes" id="UP000428333"/>
    </source>
</evidence>
<feature type="compositionally biased region" description="Gly residues" evidence="1">
    <location>
        <begin position="79"/>
        <end position="103"/>
    </location>
</feature>
<proteinExistence type="predicted"/>
<protein>
    <submittedName>
        <fullName evidence="2">Uncharacterized protein</fullName>
    </submittedName>
</protein>
<keyword evidence="3" id="KW-1185">Reference proteome</keyword>
<gene>
    <name evidence="2" type="ORF">C3L33_06721</name>
</gene>
<dbReference type="EMBL" id="QEFC01000975">
    <property type="protein sequence ID" value="KAE9461390.1"/>
    <property type="molecule type" value="Genomic_DNA"/>
</dbReference>
<feature type="compositionally biased region" description="Low complexity" evidence="1">
    <location>
        <begin position="30"/>
        <end position="42"/>
    </location>
</feature>
<evidence type="ECO:0000256" key="1">
    <source>
        <dbReference type="SAM" id="MobiDB-lite"/>
    </source>
</evidence>
<dbReference type="PANTHER" id="PTHR36245">
    <property type="entry name" value="GLYCINE-RICH PROTEIN DOT1-LIKE"/>
    <property type="match status" value="1"/>
</dbReference>
<organism evidence="2 3">
    <name type="scientific">Rhododendron williamsianum</name>
    <dbReference type="NCBI Taxonomy" id="262921"/>
    <lineage>
        <taxon>Eukaryota</taxon>
        <taxon>Viridiplantae</taxon>
        <taxon>Streptophyta</taxon>
        <taxon>Embryophyta</taxon>
        <taxon>Tracheophyta</taxon>
        <taxon>Spermatophyta</taxon>
        <taxon>Magnoliopsida</taxon>
        <taxon>eudicotyledons</taxon>
        <taxon>Gunneridae</taxon>
        <taxon>Pentapetalae</taxon>
        <taxon>asterids</taxon>
        <taxon>Ericales</taxon>
        <taxon>Ericaceae</taxon>
        <taxon>Ericoideae</taxon>
        <taxon>Rhodoreae</taxon>
        <taxon>Rhododendron</taxon>
    </lineage>
</organism>
<accession>A0A6A4LTR9</accession>
<feature type="non-terminal residue" evidence="2">
    <location>
        <position position="1"/>
    </location>
</feature>
<dbReference type="PANTHER" id="PTHR36245:SF5">
    <property type="entry name" value="GLYCINE-RICH PROTEIN DOT1-LIKE"/>
    <property type="match status" value="1"/>
</dbReference>
<evidence type="ECO:0000313" key="2">
    <source>
        <dbReference type="EMBL" id="KAE9461390.1"/>
    </source>
</evidence>
<comment type="caution">
    <text evidence="2">The sequence shown here is derived from an EMBL/GenBank/DDBJ whole genome shotgun (WGS) entry which is preliminary data.</text>
</comment>
<dbReference type="Proteomes" id="UP000428333">
    <property type="component" value="Linkage Group LG04"/>
</dbReference>
<feature type="region of interest" description="Disordered" evidence="1">
    <location>
        <begin position="1"/>
        <end position="123"/>
    </location>
</feature>
<name>A0A6A4LTR9_9ERIC</name>
<reference evidence="2 3" key="1">
    <citation type="journal article" date="2019" name="Genome Biol. Evol.">
        <title>The Rhododendron genome and chromosomal organization provide insight into shared whole-genome duplications across the heath family (Ericaceae).</title>
        <authorList>
            <person name="Soza V.L."/>
            <person name="Lindsley D."/>
            <person name="Waalkes A."/>
            <person name="Ramage E."/>
            <person name="Patwardhan R.P."/>
            <person name="Burton J.N."/>
            <person name="Adey A."/>
            <person name="Kumar A."/>
            <person name="Qiu R."/>
            <person name="Shendure J."/>
            <person name="Hall B."/>
        </authorList>
    </citation>
    <scope>NUCLEOTIDE SEQUENCE [LARGE SCALE GENOMIC DNA]</scope>
    <source>
        <strain evidence="2">RSF 1966-606</strain>
    </source>
</reference>